<keyword evidence="5" id="KW-0418">Kinase</keyword>
<evidence type="ECO:0000256" key="5">
    <source>
        <dbReference type="ARBA" id="ARBA00022777"/>
    </source>
</evidence>
<dbReference type="InterPro" id="IPR008271">
    <property type="entry name" value="Ser/Thr_kinase_AS"/>
</dbReference>
<keyword evidence="6 7" id="KW-0067">ATP-binding</keyword>
<evidence type="ECO:0000256" key="3">
    <source>
        <dbReference type="ARBA" id="ARBA00022679"/>
    </source>
</evidence>
<dbReference type="EC" id="2.7.11.1" evidence="2"/>
<dbReference type="AlphaFoldDB" id="A0A0D2L3M1"/>
<evidence type="ECO:0000313" key="11">
    <source>
        <dbReference type="Proteomes" id="UP000054270"/>
    </source>
</evidence>
<proteinExistence type="inferred from homology"/>
<dbReference type="InterPro" id="IPR011009">
    <property type="entry name" value="Kinase-like_dom_sf"/>
</dbReference>
<dbReference type="Proteomes" id="UP000054270">
    <property type="component" value="Unassembled WGS sequence"/>
</dbReference>
<evidence type="ECO:0000313" key="10">
    <source>
        <dbReference type="EMBL" id="KJA21382.1"/>
    </source>
</evidence>
<keyword evidence="4 7" id="KW-0547">Nucleotide-binding</keyword>
<evidence type="ECO:0000256" key="8">
    <source>
        <dbReference type="SAM" id="MobiDB-lite"/>
    </source>
</evidence>
<evidence type="ECO:0000256" key="1">
    <source>
        <dbReference type="ARBA" id="ARBA00010886"/>
    </source>
</evidence>
<evidence type="ECO:0000256" key="6">
    <source>
        <dbReference type="ARBA" id="ARBA00022840"/>
    </source>
</evidence>
<reference evidence="11" key="1">
    <citation type="submission" date="2014-04" db="EMBL/GenBank/DDBJ databases">
        <title>Evolutionary Origins and Diversification of the Mycorrhizal Mutualists.</title>
        <authorList>
            <consortium name="DOE Joint Genome Institute"/>
            <consortium name="Mycorrhizal Genomics Consortium"/>
            <person name="Kohler A."/>
            <person name="Kuo A."/>
            <person name="Nagy L.G."/>
            <person name="Floudas D."/>
            <person name="Copeland A."/>
            <person name="Barry K.W."/>
            <person name="Cichocki N."/>
            <person name="Veneault-Fourrey C."/>
            <person name="LaButti K."/>
            <person name="Lindquist E.A."/>
            <person name="Lipzen A."/>
            <person name="Lundell T."/>
            <person name="Morin E."/>
            <person name="Murat C."/>
            <person name="Riley R."/>
            <person name="Ohm R."/>
            <person name="Sun H."/>
            <person name="Tunlid A."/>
            <person name="Henrissat B."/>
            <person name="Grigoriev I.V."/>
            <person name="Hibbett D.S."/>
            <person name="Martin F."/>
        </authorList>
    </citation>
    <scope>NUCLEOTIDE SEQUENCE [LARGE SCALE GENOMIC DNA]</scope>
    <source>
        <strain evidence="11">FD-334 SS-4</strain>
    </source>
</reference>
<feature type="region of interest" description="Disordered" evidence="8">
    <location>
        <begin position="312"/>
        <end position="350"/>
    </location>
</feature>
<gene>
    <name evidence="10" type="ORF">HYPSUDRAFT_55485</name>
</gene>
<organism evidence="10 11">
    <name type="scientific">Hypholoma sublateritium (strain FD-334 SS-4)</name>
    <dbReference type="NCBI Taxonomy" id="945553"/>
    <lineage>
        <taxon>Eukaryota</taxon>
        <taxon>Fungi</taxon>
        <taxon>Dikarya</taxon>
        <taxon>Basidiomycota</taxon>
        <taxon>Agaricomycotina</taxon>
        <taxon>Agaricomycetes</taxon>
        <taxon>Agaricomycetidae</taxon>
        <taxon>Agaricales</taxon>
        <taxon>Agaricineae</taxon>
        <taxon>Strophariaceae</taxon>
        <taxon>Hypholoma</taxon>
    </lineage>
</organism>
<name>A0A0D2L3M1_HYPSF</name>
<evidence type="ECO:0000256" key="4">
    <source>
        <dbReference type="ARBA" id="ARBA00022741"/>
    </source>
</evidence>
<dbReference type="PROSITE" id="PS00107">
    <property type="entry name" value="PROTEIN_KINASE_ATP"/>
    <property type="match status" value="1"/>
</dbReference>
<dbReference type="Pfam" id="PF00069">
    <property type="entry name" value="Pkinase"/>
    <property type="match status" value="1"/>
</dbReference>
<dbReference type="OrthoDB" id="541276at2759"/>
<feature type="region of interest" description="Disordered" evidence="8">
    <location>
        <begin position="409"/>
        <end position="433"/>
    </location>
</feature>
<feature type="compositionally biased region" description="Low complexity" evidence="8">
    <location>
        <begin position="609"/>
        <end position="618"/>
    </location>
</feature>
<dbReference type="InterPro" id="IPR000719">
    <property type="entry name" value="Prot_kinase_dom"/>
</dbReference>
<dbReference type="SMART" id="SM00220">
    <property type="entry name" value="S_TKc"/>
    <property type="match status" value="1"/>
</dbReference>
<dbReference type="InterPro" id="IPR050660">
    <property type="entry name" value="NEK_Ser/Thr_kinase"/>
</dbReference>
<comment type="similarity">
    <text evidence="1">Belongs to the protein kinase superfamily. NEK Ser/Thr protein kinase family. NIMA subfamily.</text>
</comment>
<protein>
    <recommendedName>
        <fullName evidence="2">non-specific serine/threonine protein kinase</fullName>
        <ecNumber evidence="2">2.7.11.1</ecNumber>
    </recommendedName>
</protein>
<feature type="compositionally biased region" description="Polar residues" evidence="8">
    <location>
        <begin position="577"/>
        <end position="590"/>
    </location>
</feature>
<keyword evidence="3" id="KW-0808">Transferase</keyword>
<sequence length="729" mass="78784">MSSKTAPQANSPIHPPVGTLIDGGSLELVEVLGVGGYGVVYRAVDPRYPAKSYAVKCLVASGNQPTRQRQIHIREIALHQLASAHPGVVTLHRVVDQGNHTYIIMDYAPDHDLFTQILHSCRYLGDDHLIKDVFLQLLDAVEYCHSLGIYHRDLKPENILCFDDGLRVAITDFGLATTDKVSDEFRTGSIYHMSPECQGGEFAINGKYSPMANDIWSLGIILLNLATGRNPWKSATPGDPTFQAYLRDPMGFLPTVLPISPEINDILVRMLEVDFRERVSLREVRYAIEDINSFYSDGVVFEGSMARCPWESGMDIDSASSGSNAEDAGPRSPPSQSVSHLDVDSPLKSRWSKESTSDIVFASPSLGQQSSYGAPWNTYSSCGATWDVESPISSDSEYEQDHFGMELFDRSSTPSSAQTAQTSMPTTPEHFDTTFGARLNKPDLRGGLMINTNIARPRIYDAGSSLSSFSPGTSIMHTAIEYDPHSSMFFVSSPLSANGVVIMPDSAITAVGEDKEMTSPTMWTPSSTTQMSAVSIYSDPSTTSSLASEDDFTRSRTPSPEPAYYDALWAQAPPPQQCQLSSSVSTATSDTHPDSRRTPTAGPQHRRGTTPAVTTPAAGKPSPLGRFAVKFFPRAPSPAPAPPAPTTASAARRAAAFAPHPPAARGEAPLAPHRAAAGRAPEVERGNAWGDATFRCGAAGNAPPAQHPQLRSARHWFLPGRHRLSADVN</sequence>
<feature type="domain" description="Protein kinase" evidence="9">
    <location>
        <begin position="26"/>
        <end position="295"/>
    </location>
</feature>
<dbReference type="InterPro" id="IPR017441">
    <property type="entry name" value="Protein_kinase_ATP_BS"/>
</dbReference>
<dbReference type="PROSITE" id="PS00108">
    <property type="entry name" value="PROTEIN_KINASE_ST"/>
    <property type="match status" value="1"/>
</dbReference>
<feature type="region of interest" description="Disordered" evidence="8">
    <location>
        <begin position="539"/>
        <end position="560"/>
    </location>
</feature>
<dbReference type="EMBL" id="KN817558">
    <property type="protein sequence ID" value="KJA21382.1"/>
    <property type="molecule type" value="Genomic_DNA"/>
</dbReference>
<dbReference type="OMA" id="ARCPWES"/>
<evidence type="ECO:0000256" key="2">
    <source>
        <dbReference type="ARBA" id="ARBA00012513"/>
    </source>
</evidence>
<feature type="compositionally biased region" description="Basic and acidic residues" evidence="8">
    <location>
        <begin position="341"/>
        <end position="350"/>
    </location>
</feature>
<dbReference type="Gene3D" id="1.10.510.10">
    <property type="entry name" value="Transferase(Phosphotransferase) domain 1"/>
    <property type="match status" value="1"/>
</dbReference>
<dbReference type="GO" id="GO:0005524">
    <property type="term" value="F:ATP binding"/>
    <property type="evidence" value="ECO:0007669"/>
    <property type="project" value="UniProtKB-UniRule"/>
</dbReference>
<feature type="binding site" evidence="7">
    <location>
        <position position="56"/>
    </location>
    <ligand>
        <name>ATP</name>
        <dbReference type="ChEBI" id="CHEBI:30616"/>
    </ligand>
</feature>
<evidence type="ECO:0000256" key="7">
    <source>
        <dbReference type="PROSITE-ProRule" id="PRU10141"/>
    </source>
</evidence>
<feature type="region of interest" description="Disordered" evidence="8">
    <location>
        <begin position="575"/>
        <end position="625"/>
    </location>
</feature>
<dbReference type="SUPFAM" id="SSF56112">
    <property type="entry name" value="Protein kinase-like (PK-like)"/>
    <property type="match status" value="1"/>
</dbReference>
<dbReference type="PANTHER" id="PTHR43671">
    <property type="entry name" value="SERINE/THREONINE-PROTEIN KINASE NEK"/>
    <property type="match status" value="1"/>
</dbReference>
<dbReference type="STRING" id="945553.A0A0D2L3M1"/>
<evidence type="ECO:0000259" key="9">
    <source>
        <dbReference type="PROSITE" id="PS50011"/>
    </source>
</evidence>
<dbReference type="PANTHER" id="PTHR43671:SF13">
    <property type="entry name" value="SERINE_THREONINE-PROTEIN KINASE NEK2"/>
    <property type="match status" value="1"/>
</dbReference>
<feature type="compositionally biased region" description="Low complexity" evidence="8">
    <location>
        <begin position="411"/>
        <end position="423"/>
    </location>
</feature>
<keyword evidence="11" id="KW-1185">Reference proteome</keyword>
<dbReference type="PROSITE" id="PS50011">
    <property type="entry name" value="PROTEIN_KINASE_DOM"/>
    <property type="match status" value="1"/>
</dbReference>
<accession>A0A0D2L3M1</accession>
<dbReference type="GO" id="GO:0004674">
    <property type="term" value="F:protein serine/threonine kinase activity"/>
    <property type="evidence" value="ECO:0007669"/>
    <property type="project" value="UniProtKB-EC"/>
</dbReference>